<keyword evidence="3" id="KW-0645">Protease</keyword>
<keyword evidence="1" id="KW-0812">Transmembrane</keyword>
<dbReference type="InterPro" id="IPR038765">
    <property type="entry name" value="Papain-like_cys_pep_sf"/>
</dbReference>
<dbReference type="Gene3D" id="3.90.70.10">
    <property type="entry name" value="Cysteine proteinases"/>
    <property type="match status" value="1"/>
</dbReference>
<feature type="non-terminal residue" evidence="3">
    <location>
        <position position="231"/>
    </location>
</feature>
<keyword evidence="1" id="KW-1133">Transmembrane helix</keyword>
<dbReference type="InterPro" id="IPR001394">
    <property type="entry name" value="Peptidase_C19_UCH"/>
</dbReference>
<keyword evidence="4" id="KW-1185">Reference proteome</keyword>
<protein>
    <submittedName>
        <fullName evidence="3">Ubiquitin-specific protease ubp1</fullName>
        <ecNumber evidence="3">3.4.19.12</ecNumber>
    </submittedName>
</protein>
<reference evidence="3 4" key="1">
    <citation type="submission" date="2023-08" db="EMBL/GenBank/DDBJ databases">
        <title>Black Yeasts Isolated from many extreme environments.</title>
        <authorList>
            <person name="Coleine C."/>
            <person name="Stajich J.E."/>
            <person name="Selbmann L."/>
        </authorList>
    </citation>
    <scope>NUCLEOTIDE SEQUENCE [LARGE SCALE GENOMIC DNA]</scope>
    <source>
        <strain evidence="3 4">CCFEE 536</strain>
    </source>
</reference>
<dbReference type="InterPro" id="IPR028889">
    <property type="entry name" value="USP"/>
</dbReference>
<dbReference type="EMBL" id="JAVRRA010024758">
    <property type="protein sequence ID" value="KAK5129650.1"/>
    <property type="molecule type" value="Genomic_DNA"/>
</dbReference>
<evidence type="ECO:0000313" key="4">
    <source>
        <dbReference type="Proteomes" id="UP001357485"/>
    </source>
</evidence>
<organism evidence="3 4">
    <name type="scientific">Cryomyces antarcticus</name>
    <dbReference type="NCBI Taxonomy" id="329879"/>
    <lineage>
        <taxon>Eukaryota</taxon>
        <taxon>Fungi</taxon>
        <taxon>Dikarya</taxon>
        <taxon>Ascomycota</taxon>
        <taxon>Pezizomycotina</taxon>
        <taxon>Dothideomycetes</taxon>
        <taxon>Dothideomycetes incertae sedis</taxon>
        <taxon>Cryomyces</taxon>
    </lineage>
</organism>
<comment type="caution">
    <text evidence="3">The sequence shown here is derived from an EMBL/GenBank/DDBJ whole genome shotgun (WGS) entry which is preliminary data.</text>
</comment>
<gene>
    <name evidence="3" type="primary">UBP1_1</name>
    <name evidence="3" type="ORF">LTR16_002017</name>
</gene>
<feature type="transmembrane region" description="Helical" evidence="1">
    <location>
        <begin position="21"/>
        <end position="44"/>
    </location>
</feature>
<dbReference type="Pfam" id="PF00443">
    <property type="entry name" value="UCH"/>
    <property type="match status" value="1"/>
</dbReference>
<dbReference type="SUPFAM" id="SSF54001">
    <property type="entry name" value="Cysteine proteinases"/>
    <property type="match status" value="1"/>
</dbReference>
<dbReference type="PROSITE" id="PS50235">
    <property type="entry name" value="USP_3"/>
    <property type="match status" value="1"/>
</dbReference>
<feature type="domain" description="USP" evidence="2">
    <location>
        <begin position="141"/>
        <end position="231"/>
    </location>
</feature>
<dbReference type="Proteomes" id="UP001357485">
    <property type="component" value="Unassembled WGS sequence"/>
</dbReference>
<keyword evidence="3" id="KW-0378">Hydrolase</keyword>
<dbReference type="GO" id="GO:0004843">
    <property type="term" value="F:cysteine-type deubiquitinase activity"/>
    <property type="evidence" value="ECO:0007669"/>
    <property type="project" value="UniProtKB-EC"/>
</dbReference>
<name>A0ABR0KTI3_9PEZI</name>
<evidence type="ECO:0000259" key="2">
    <source>
        <dbReference type="PROSITE" id="PS50235"/>
    </source>
</evidence>
<keyword evidence="1" id="KW-0472">Membrane</keyword>
<proteinExistence type="predicted"/>
<evidence type="ECO:0000313" key="3">
    <source>
        <dbReference type="EMBL" id="KAK5129650.1"/>
    </source>
</evidence>
<accession>A0ABR0KTI3</accession>
<dbReference type="EC" id="3.4.19.12" evidence="3"/>
<dbReference type="GO" id="GO:0006508">
    <property type="term" value="P:proteolysis"/>
    <property type="evidence" value="ECO:0007669"/>
    <property type="project" value="UniProtKB-KW"/>
</dbReference>
<evidence type="ECO:0000256" key="1">
    <source>
        <dbReference type="SAM" id="Phobius"/>
    </source>
</evidence>
<sequence length="231" mass="25531">MSTLDQLYDFLKLRERDSTTFLISPGSALAGLVVSACFIYQALTYFDLPLLTVPELLWNSFVYMMPARLVFALGSPSSAQNGENDDSEGKERHAKAFAAKSEVLRKFFGLERGGLLKSIQGDRSLRTLGSLLNGTKADAPPGLGNWDNSCYQNSVIQGLASLRYLPNFLSEIASNIRGPVEDTTSGALNETMKKLTDPTNNGERLWTPSKLKAMSSWQQQDAQEYFSKIIE</sequence>